<evidence type="ECO:0000256" key="1">
    <source>
        <dbReference type="SAM" id="MobiDB-lite"/>
    </source>
</evidence>
<dbReference type="AlphaFoldDB" id="K5X1R6"/>
<protein>
    <submittedName>
        <fullName evidence="3">Uncharacterized protein</fullName>
    </submittedName>
</protein>
<dbReference type="EMBL" id="JH971398">
    <property type="protein sequence ID" value="EKM77063.1"/>
    <property type="molecule type" value="Genomic_DNA"/>
</dbReference>
<accession>K5X1R6</accession>
<feature type="region of interest" description="Disordered" evidence="1">
    <location>
        <begin position="85"/>
        <end position="109"/>
    </location>
</feature>
<feature type="transmembrane region" description="Helical" evidence="2">
    <location>
        <begin position="29"/>
        <end position="47"/>
    </location>
</feature>
<dbReference type="OrthoDB" id="3352450at2759"/>
<evidence type="ECO:0000313" key="4">
    <source>
        <dbReference type="Proteomes" id="UP000008493"/>
    </source>
</evidence>
<keyword evidence="2" id="KW-0472">Membrane</keyword>
<feature type="transmembrane region" description="Helical" evidence="2">
    <location>
        <begin position="54"/>
        <end position="73"/>
    </location>
</feature>
<name>K5X1R6_AGABU</name>
<gene>
    <name evidence="3" type="ORF">AGABI1DRAFT_86853</name>
</gene>
<keyword evidence="2" id="KW-1133">Transmembrane helix</keyword>
<dbReference type="RefSeq" id="XP_007332357.1">
    <property type="nucleotide sequence ID" value="XM_007332295.1"/>
</dbReference>
<keyword evidence="2" id="KW-0812">Transmembrane</keyword>
<dbReference type="GeneID" id="18832173"/>
<sequence>MDNNHSSPSSDLPPDAEARVLKEARKEGFFAGMTGGLASAVLGGKLYRLSRNKTIICGILSGVLSGYLFTQAFSSTALAQLRAEETRRREDVQQVSETDAVSHPNSSSQ</sequence>
<dbReference type="KEGG" id="abp:AGABI1DRAFT86853"/>
<dbReference type="OMA" id="YQFTQGF"/>
<organism evidence="3 4">
    <name type="scientific">Agaricus bisporus var. burnettii (strain JB137-S8 / ATCC MYA-4627 / FGSC 10392)</name>
    <name type="common">White button mushroom</name>
    <dbReference type="NCBI Taxonomy" id="597362"/>
    <lineage>
        <taxon>Eukaryota</taxon>
        <taxon>Fungi</taxon>
        <taxon>Dikarya</taxon>
        <taxon>Basidiomycota</taxon>
        <taxon>Agaricomycotina</taxon>
        <taxon>Agaricomycetes</taxon>
        <taxon>Agaricomycetidae</taxon>
        <taxon>Agaricales</taxon>
        <taxon>Agaricineae</taxon>
        <taxon>Agaricaceae</taxon>
        <taxon>Agaricus</taxon>
    </lineage>
</organism>
<feature type="compositionally biased region" description="Polar residues" evidence="1">
    <location>
        <begin position="93"/>
        <end position="109"/>
    </location>
</feature>
<dbReference type="Proteomes" id="UP000008493">
    <property type="component" value="Unassembled WGS sequence"/>
</dbReference>
<dbReference type="HOGENOM" id="CLU_172682_1_0_1"/>
<dbReference type="eggNOG" id="ENOG502RBWZ">
    <property type="taxonomic scope" value="Eukaryota"/>
</dbReference>
<evidence type="ECO:0000313" key="3">
    <source>
        <dbReference type="EMBL" id="EKM77063.1"/>
    </source>
</evidence>
<keyword evidence="4" id="KW-1185">Reference proteome</keyword>
<reference evidence="4" key="1">
    <citation type="journal article" date="2012" name="Proc. Natl. Acad. Sci. U.S.A.">
        <title>Genome sequence of the button mushroom Agaricus bisporus reveals mechanisms governing adaptation to a humic-rich ecological niche.</title>
        <authorList>
            <person name="Morin E."/>
            <person name="Kohler A."/>
            <person name="Baker A.R."/>
            <person name="Foulongne-Oriol M."/>
            <person name="Lombard V."/>
            <person name="Nagy L.G."/>
            <person name="Ohm R.A."/>
            <person name="Patyshakuliyeva A."/>
            <person name="Brun A."/>
            <person name="Aerts A.L."/>
            <person name="Bailey A.M."/>
            <person name="Billette C."/>
            <person name="Coutinho P.M."/>
            <person name="Deakin G."/>
            <person name="Doddapaneni H."/>
            <person name="Floudas D."/>
            <person name="Grimwood J."/>
            <person name="Hilden K."/>
            <person name="Kuees U."/>
            <person name="LaButti K.M."/>
            <person name="Lapidus A."/>
            <person name="Lindquist E.A."/>
            <person name="Lucas S.M."/>
            <person name="Murat C."/>
            <person name="Riley R.W."/>
            <person name="Salamov A.A."/>
            <person name="Schmutz J."/>
            <person name="Subramanian V."/>
            <person name="Woesten H.A.B."/>
            <person name="Xu J."/>
            <person name="Eastwood D.C."/>
            <person name="Foster G.D."/>
            <person name="Sonnenberg A.S."/>
            <person name="Cullen D."/>
            <person name="de Vries R.P."/>
            <person name="Lundell T."/>
            <person name="Hibbett D.S."/>
            <person name="Henrissat B."/>
            <person name="Burton K.S."/>
            <person name="Kerrigan R.W."/>
            <person name="Challen M.P."/>
            <person name="Grigoriev I.V."/>
            <person name="Martin F."/>
        </authorList>
    </citation>
    <scope>NUCLEOTIDE SEQUENCE [LARGE SCALE GENOMIC DNA]</scope>
    <source>
        <strain evidence="4">JB137-S8 / ATCC MYA-4627 / FGSC 10392</strain>
    </source>
</reference>
<proteinExistence type="predicted"/>
<dbReference type="InParanoid" id="K5X1R6"/>
<evidence type="ECO:0000256" key="2">
    <source>
        <dbReference type="SAM" id="Phobius"/>
    </source>
</evidence>